<gene>
    <name evidence="2" type="ORF">N7456_006418</name>
</gene>
<feature type="chain" id="PRO_5040996873" description="F-box domain-containing protein" evidence="1">
    <location>
        <begin position="27"/>
        <end position="475"/>
    </location>
</feature>
<evidence type="ECO:0000313" key="3">
    <source>
        <dbReference type="Proteomes" id="UP001149165"/>
    </source>
</evidence>
<proteinExistence type="predicted"/>
<sequence>MEGQLDAPILSLPNELLFMILWLVASIDGPEQTALRRVYQDVLQLPYRYATKLSYGHAPQLALVCKRFYGVIIDYIYSNMFIDLRHFTIGSRAHISFEQLWRSYQENPILPGVCRTLFLGYGDLPEHPSITTDSLVSQFTAVRSFTLHGLCPSDAPWNLLTLACTHFDQLKELSLGSTIIGYELELSRVFTTLGGLPTTSLRNLRRLHIDGTDWEEYDWTKFKVNQVTLPSMSGAHISIPQKFAGTAPFTKLELSNFLQGANALRALIEWPKYLAEFKLEFTITDEIPDEGLESWTLAGIQNILEPHRQTLRSLKVNAINRDTLEGFDLRSFESLEELGLGIQLTGNHKRHSDDRDRALYSALPLGLRAFHWDLTWSSHPLDDGLQDFSQWEEEWLRRFVLTARAQGCPLKEIYIAFAPDSWSTTNDPVLGAYPWDRMDQLGVELEIKVHYNTPTVEPEEYAEIVEEYRRGISQT</sequence>
<keyword evidence="1" id="KW-0732">Signal</keyword>
<name>A0A9W9KC64_9EURO</name>
<keyword evidence="3" id="KW-1185">Reference proteome</keyword>
<accession>A0A9W9KC64</accession>
<dbReference type="AlphaFoldDB" id="A0A9W9KC64"/>
<organism evidence="2 3">
    <name type="scientific">Penicillium angulare</name>
    <dbReference type="NCBI Taxonomy" id="116970"/>
    <lineage>
        <taxon>Eukaryota</taxon>
        <taxon>Fungi</taxon>
        <taxon>Dikarya</taxon>
        <taxon>Ascomycota</taxon>
        <taxon>Pezizomycotina</taxon>
        <taxon>Eurotiomycetes</taxon>
        <taxon>Eurotiomycetidae</taxon>
        <taxon>Eurotiales</taxon>
        <taxon>Aspergillaceae</taxon>
        <taxon>Penicillium</taxon>
    </lineage>
</organism>
<comment type="caution">
    <text evidence="2">The sequence shown here is derived from an EMBL/GenBank/DDBJ whole genome shotgun (WGS) entry which is preliminary data.</text>
</comment>
<evidence type="ECO:0008006" key="4">
    <source>
        <dbReference type="Google" id="ProtNLM"/>
    </source>
</evidence>
<dbReference type="Proteomes" id="UP001149165">
    <property type="component" value="Unassembled WGS sequence"/>
</dbReference>
<reference evidence="2" key="1">
    <citation type="submission" date="2022-11" db="EMBL/GenBank/DDBJ databases">
        <authorList>
            <person name="Petersen C."/>
        </authorList>
    </citation>
    <scope>NUCLEOTIDE SEQUENCE</scope>
    <source>
        <strain evidence="2">IBT 30069</strain>
    </source>
</reference>
<feature type="signal peptide" evidence="1">
    <location>
        <begin position="1"/>
        <end position="26"/>
    </location>
</feature>
<evidence type="ECO:0000313" key="2">
    <source>
        <dbReference type="EMBL" id="KAJ5100366.1"/>
    </source>
</evidence>
<dbReference type="OrthoDB" id="5139510at2759"/>
<protein>
    <recommendedName>
        <fullName evidence="4">F-box domain-containing protein</fullName>
    </recommendedName>
</protein>
<reference evidence="2" key="2">
    <citation type="journal article" date="2023" name="IMA Fungus">
        <title>Comparative genomic study of the Penicillium genus elucidates a diverse pangenome and 15 lateral gene transfer events.</title>
        <authorList>
            <person name="Petersen C."/>
            <person name="Sorensen T."/>
            <person name="Nielsen M.R."/>
            <person name="Sondergaard T.E."/>
            <person name="Sorensen J.L."/>
            <person name="Fitzpatrick D.A."/>
            <person name="Frisvad J.C."/>
            <person name="Nielsen K.L."/>
        </authorList>
    </citation>
    <scope>NUCLEOTIDE SEQUENCE</scope>
    <source>
        <strain evidence="2">IBT 30069</strain>
    </source>
</reference>
<dbReference type="EMBL" id="JAPQKH010000004">
    <property type="protein sequence ID" value="KAJ5100366.1"/>
    <property type="molecule type" value="Genomic_DNA"/>
</dbReference>
<dbReference type="SUPFAM" id="SSF52047">
    <property type="entry name" value="RNI-like"/>
    <property type="match status" value="1"/>
</dbReference>
<dbReference type="Gene3D" id="3.80.10.10">
    <property type="entry name" value="Ribonuclease Inhibitor"/>
    <property type="match status" value="1"/>
</dbReference>
<dbReference type="InterPro" id="IPR032675">
    <property type="entry name" value="LRR_dom_sf"/>
</dbReference>
<evidence type="ECO:0000256" key="1">
    <source>
        <dbReference type="SAM" id="SignalP"/>
    </source>
</evidence>